<evidence type="ECO:0000256" key="6">
    <source>
        <dbReference type="ARBA" id="ARBA00022729"/>
    </source>
</evidence>
<comment type="caution">
    <text evidence="13">The sequence shown here is derived from an EMBL/GenBank/DDBJ whole genome shotgun (WGS) entry which is preliminary data.</text>
</comment>
<evidence type="ECO:0000256" key="3">
    <source>
        <dbReference type="ARBA" id="ARBA00022448"/>
    </source>
</evidence>
<dbReference type="RefSeq" id="WP_150089890.1">
    <property type="nucleotide sequence ID" value="NZ_VWXX01000002.1"/>
</dbReference>
<gene>
    <name evidence="13" type="ORF">F2Q65_02010</name>
</gene>
<reference evidence="13 14" key="1">
    <citation type="submission" date="2019-09" db="EMBL/GenBank/DDBJ databases">
        <title>Whole-genome sequence of the purple sulfur bacterium Thiohalocapsa marina DSM 19078.</title>
        <authorList>
            <person name="Kyndt J.A."/>
            <person name="Meyer T.E."/>
        </authorList>
    </citation>
    <scope>NUCLEOTIDE SEQUENCE [LARGE SCALE GENOMIC DNA]</scope>
    <source>
        <strain evidence="13 14">DSM 19078</strain>
    </source>
</reference>
<evidence type="ECO:0000256" key="7">
    <source>
        <dbReference type="ARBA" id="ARBA00023065"/>
    </source>
</evidence>
<keyword evidence="7" id="KW-0406">Ion transport</keyword>
<dbReference type="Pfam" id="PF13609">
    <property type="entry name" value="Porin_4"/>
    <property type="match status" value="1"/>
</dbReference>
<accession>A0A5M8FU24</accession>
<keyword evidence="14" id="KW-1185">Reference proteome</keyword>
<keyword evidence="3" id="KW-0813">Transport</keyword>
<dbReference type="AlphaFoldDB" id="A0A5M8FU24"/>
<dbReference type="GO" id="GO:0009279">
    <property type="term" value="C:cell outer membrane"/>
    <property type="evidence" value="ECO:0007669"/>
    <property type="project" value="UniProtKB-SubCell"/>
</dbReference>
<sequence length="447" mass="47662">MNKKLISLAVAAAMAAPAAAMAEATLYGKLHVSIDYMDIHNAIAPNYNFTTGEKVYGGENFEGWGINGSSMVKNYMTNDYGNAQPIAQGRANRFGLKGSEDLGNGMKAIYQIEFGINLSDNNNNVTSGNDGITMRNSFVGLAGGWGTALVGRHDTPMKISTGKLDLFSDTMADYNGTIGFHDVRADNAVAYISPSFAGFSVAAAMVAPGSGTAGAGSNINLDSLAEAYSLAAIYNNGPFYASAAYESLGNEHFMNTATSDASGTCASTTLYDSIADWKDASGLENCKQVGNDWSKWRIGLGLLDWNGFTLTAIYEQQDDLPAGQQTFYNDTGYNIPAGSKEAELWQVQAAYAFGNSQIKAMYGQMDRDGSYTAPAGGLSTTQAGQLDDYLSGDRESWAIGLDHNFSKRTKAYVLYTDVTDDRADLDDGFGITGAEWSGFSLGMIHSF</sequence>
<evidence type="ECO:0000256" key="11">
    <source>
        <dbReference type="SAM" id="SignalP"/>
    </source>
</evidence>
<dbReference type="InterPro" id="IPR001702">
    <property type="entry name" value="Porin_Gram-ve"/>
</dbReference>
<dbReference type="Proteomes" id="UP000322981">
    <property type="component" value="Unassembled WGS sequence"/>
</dbReference>
<dbReference type="SUPFAM" id="SSF56935">
    <property type="entry name" value="Porins"/>
    <property type="match status" value="1"/>
</dbReference>
<evidence type="ECO:0000313" key="13">
    <source>
        <dbReference type="EMBL" id="KAA6187321.1"/>
    </source>
</evidence>
<comment type="subcellular location">
    <subcellularLocation>
        <location evidence="1">Cell outer membrane</location>
        <topology evidence="1">Multi-pass membrane protein</topology>
    </subcellularLocation>
</comment>
<organism evidence="13 14">
    <name type="scientific">Thiohalocapsa marina</name>
    <dbReference type="NCBI Taxonomy" id="424902"/>
    <lineage>
        <taxon>Bacteria</taxon>
        <taxon>Pseudomonadati</taxon>
        <taxon>Pseudomonadota</taxon>
        <taxon>Gammaproteobacteria</taxon>
        <taxon>Chromatiales</taxon>
        <taxon>Chromatiaceae</taxon>
        <taxon>Thiohalocapsa</taxon>
    </lineage>
</organism>
<evidence type="ECO:0000256" key="2">
    <source>
        <dbReference type="ARBA" id="ARBA00011233"/>
    </source>
</evidence>
<name>A0A5M8FU24_9GAMM</name>
<proteinExistence type="predicted"/>
<evidence type="ECO:0000313" key="14">
    <source>
        <dbReference type="Proteomes" id="UP000322981"/>
    </source>
</evidence>
<evidence type="ECO:0000256" key="4">
    <source>
        <dbReference type="ARBA" id="ARBA00022452"/>
    </source>
</evidence>
<dbReference type="EMBL" id="VWXX01000002">
    <property type="protein sequence ID" value="KAA6187321.1"/>
    <property type="molecule type" value="Genomic_DNA"/>
</dbReference>
<keyword evidence="4" id="KW-1134">Transmembrane beta strand</keyword>
<keyword evidence="9" id="KW-0472">Membrane</keyword>
<dbReference type="PRINTS" id="PR00182">
    <property type="entry name" value="ECOLNEIPORIN"/>
</dbReference>
<evidence type="ECO:0000256" key="9">
    <source>
        <dbReference type="ARBA" id="ARBA00023136"/>
    </source>
</evidence>
<dbReference type="CDD" id="cd00342">
    <property type="entry name" value="gram_neg_porins"/>
    <property type="match status" value="1"/>
</dbReference>
<comment type="subunit">
    <text evidence="2">Homotrimer.</text>
</comment>
<evidence type="ECO:0000259" key="12">
    <source>
        <dbReference type="Pfam" id="PF13609"/>
    </source>
</evidence>
<dbReference type="PANTHER" id="PTHR34501:SF9">
    <property type="entry name" value="MAJOR OUTER MEMBRANE PROTEIN P.IA"/>
    <property type="match status" value="1"/>
</dbReference>
<feature type="chain" id="PRO_5024412036" evidence="11">
    <location>
        <begin position="23"/>
        <end position="447"/>
    </location>
</feature>
<dbReference type="InterPro" id="IPR023614">
    <property type="entry name" value="Porin_dom_sf"/>
</dbReference>
<evidence type="ECO:0000256" key="8">
    <source>
        <dbReference type="ARBA" id="ARBA00023114"/>
    </source>
</evidence>
<keyword evidence="10" id="KW-0998">Cell outer membrane</keyword>
<dbReference type="InterPro" id="IPR033900">
    <property type="entry name" value="Gram_neg_porin_domain"/>
</dbReference>
<dbReference type="PRINTS" id="PR00184">
    <property type="entry name" value="NEISSPPORIN"/>
</dbReference>
<dbReference type="GO" id="GO:0015288">
    <property type="term" value="F:porin activity"/>
    <property type="evidence" value="ECO:0007669"/>
    <property type="project" value="UniProtKB-KW"/>
</dbReference>
<dbReference type="OrthoDB" id="8173690at2"/>
<protein>
    <submittedName>
        <fullName evidence="13">Porin</fullName>
    </submittedName>
</protein>
<evidence type="ECO:0000256" key="1">
    <source>
        <dbReference type="ARBA" id="ARBA00004571"/>
    </source>
</evidence>
<dbReference type="InterPro" id="IPR002299">
    <property type="entry name" value="Porin_Neis"/>
</dbReference>
<dbReference type="PANTHER" id="PTHR34501">
    <property type="entry name" value="PROTEIN YDDL-RELATED"/>
    <property type="match status" value="1"/>
</dbReference>
<dbReference type="GO" id="GO:0034220">
    <property type="term" value="P:monoatomic ion transmembrane transport"/>
    <property type="evidence" value="ECO:0007669"/>
    <property type="project" value="InterPro"/>
</dbReference>
<keyword evidence="6 11" id="KW-0732">Signal</keyword>
<feature type="domain" description="Porin" evidence="12">
    <location>
        <begin position="9"/>
        <end position="421"/>
    </location>
</feature>
<feature type="signal peptide" evidence="11">
    <location>
        <begin position="1"/>
        <end position="22"/>
    </location>
</feature>
<dbReference type="GO" id="GO:0046930">
    <property type="term" value="C:pore complex"/>
    <property type="evidence" value="ECO:0007669"/>
    <property type="project" value="UniProtKB-KW"/>
</dbReference>
<dbReference type="Gene3D" id="2.40.160.10">
    <property type="entry name" value="Porin"/>
    <property type="match status" value="1"/>
</dbReference>
<keyword evidence="5" id="KW-0812">Transmembrane</keyword>
<keyword evidence="8" id="KW-0626">Porin</keyword>
<dbReference type="InterPro" id="IPR050298">
    <property type="entry name" value="Gram-neg_bact_OMP"/>
</dbReference>
<evidence type="ECO:0000256" key="5">
    <source>
        <dbReference type="ARBA" id="ARBA00022692"/>
    </source>
</evidence>
<evidence type="ECO:0000256" key="10">
    <source>
        <dbReference type="ARBA" id="ARBA00023237"/>
    </source>
</evidence>